<reference evidence="4 5" key="1">
    <citation type="submission" date="2016-11" db="EMBL/GenBank/DDBJ databases">
        <authorList>
            <person name="Jaros S."/>
            <person name="Januszkiewicz K."/>
            <person name="Wedrychowicz H."/>
        </authorList>
    </citation>
    <scope>NUCLEOTIDE SEQUENCE [LARGE SCALE GENOMIC DNA]</scope>
    <source>
        <strain evidence="4 5">YL228</strain>
    </source>
</reference>
<accession>A0A1K1NRS6</accession>
<organism evidence="4 5">
    <name type="scientific">Ruminococcus flavefaciens</name>
    <dbReference type="NCBI Taxonomy" id="1265"/>
    <lineage>
        <taxon>Bacteria</taxon>
        <taxon>Bacillati</taxon>
        <taxon>Bacillota</taxon>
        <taxon>Clostridia</taxon>
        <taxon>Eubacteriales</taxon>
        <taxon>Oscillospiraceae</taxon>
        <taxon>Ruminococcus</taxon>
    </lineage>
</organism>
<dbReference type="EMBL" id="FPIP01000005">
    <property type="protein sequence ID" value="SFW38004.1"/>
    <property type="molecule type" value="Genomic_DNA"/>
</dbReference>
<feature type="region of interest" description="Disordered" evidence="1">
    <location>
        <begin position="112"/>
        <end position="135"/>
    </location>
</feature>
<keyword evidence="2" id="KW-1133">Transmembrane helix</keyword>
<evidence type="ECO:0000313" key="5">
    <source>
        <dbReference type="Proteomes" id="UP000183461"/>
    </source>
</evidence>
<feature type="transmembrane region" description="Helical" evidence="2">
    <location>
        <begin position="445"/>
        <end position="467"/>
    </location>
</feature>
<dbReference type="RefSeq" id="WP_072300440.1">
    <property type="nucleotide sequence ID" value="NZ_FPIP01000005.1"/>
</dbReference>
<sequence length="490" mass="53397">MLCKKCGSELPNDALFCTECGARIENEPAPDVHTDDEPTSILPHLEEIIAANEETLSLTSGEAELLNDEPTEILSTSETIELPEPEPVTEPAPEPVTEVFTAPEPEPVIEEKPQKPAEFPKQEAPAAPVSNNGFNDNSNTMKIPVQPIQSSIAPPPPVQPPIPPVQPEPAPAPAPMPQQEDKPKARKKVGGGRIFGASLVTIFTIVFLLAFSISLAVKIGANGSVIRKRAEKLNASTTLSAQFDGKELAKTLYDSMGFRTATKGAADEAGFKRYMMNTDFREYAGRVAKDYLDYIIDGKGGNPSITAEDFVNDFLRTNKNAAVKEFDYELTDDGYELIEKNLEKDNFSDTLSVKEWSRKLGFDVDKCSYAFSFITIGILGGLVILFLIWTAVILAKRARYVTGFFATVFNIVGLLMFISGLVILIGSAVAFTFTHNVGFYLTETLLLPFTCMLLIIGAAELFLGFIFRKSNRAIKKKAKKAAAAAAKAEN</sequence>
<evidence type="ECO:0000256" key="1">
    <source>
        <dbReference type="SAM" id="MobiDB-lite"/>
    </source>
</evidence>
<protein>
    <submittedName>
        <fullName evidence="4">Zinc-ribbon domain-containing protein</fullName>
    </submittedName>
</protein>
<feature type="domain" description="Zinc-ribbon" evidence="3">
    <location>
        <begin position="3"/>
        <end position="23"/>
    </location>
</feature>
<feature type="compositionally biased region" description="Pro residues" evidence="1">
    <location>
        <begin position="153"/>
        <end position="176"/>
    </location>
</feature>
<dbReference type="Pfam" id="PF13240">
    <property type="entry name" value="Zn_Ribbon_1"/>
    <property type="match status" value="1"/>
</dbReference>
<evidence type="ECO:0000256" key="2">
    <source>
        <dbReference type="SAM" id="Phobius"/>
    </source>
</evidence>
<name>A0A1K1NRS6_RUMFL</name>
<keyword evidence="2" id="KW-0472">Membrane</keyword>
<dbReference type="InterPro" id="IPR026870">
    <property type="entry name" value="Zinc_ribbon_dom"/>
</dbReference>
<feature type="region of interest" description="Disordered" evidence="1">
    <location>
        <begin position="148"/>
        <end position="188"/>
    </location>
</feature>
<feature type="compositionally biased region" description="Basic and acidic residues" evidence="1">
    <location>
        <begin position="112"/>
        <end position="121"/>
    </location>
</feature>
<feature type="transmembrane region" description="Helical" evidence="2">
    <location>
        <begin position="369"/>
        <end position="395"/>
    </location>
</feature>
<feature type="transmembrane region" description="Helical" evidence="2">
    <location>
        <begin position="194"/>
        <end position="217"/>
    </location>
</feature>
<dbReference type="Proteomes" id="UP000183461">
    <property type="component" value="Unassembled WGS sequence"/>
</dbReference>
<proteinExistence type="predicted"/>
<feature type="transmembrane region" description="Helical" evidence="2">
    <location>
        <begin position="407"/>
        <end position="433"/>
    </location>
</feature>
<dbReference type="AlphaFoldDB" id="A0A1K1NRS6"/>
<evidence type="ECO:0000313" key="4">
    <source>
        <dbReference type="EMBL" id="SFW38004.1"/>
    </source>
</evidence>
<gene>
    <name evidence="4" type="ORF">SAMN02910280_2206</name>
</gene>
<keyword evidence="2" id="KW-0812">Transmembrane</keyword>
<evidence type="ECO:0000259" key="3">
    <source>
        <dbReference type="Pfam" id="PF13240"/>
    </source>
</evidence>